<organism evidence="1 2">
    <name type="scientific">Oceanispirochaeta crateris</name>
    <dbReference type="NCBI Taxonomy" id="2518645"/>
    <lineage>
        <taxon>Bacteria</taxon>
        <taxon>Pseudomonadati</taxon>
        <taxon>Spirochaetota</taxon>
        <taxon>Spirochaetia</taxon>
        <taxon>Spirochaetales</taxon>
        <taxon>Spirochaetaceae</taxon>
        <taxon>Oceanispirochaeta</taxon>
    </lineage>
</organism>
<evidence type="ECO:0000313" key="2">
    <source>
        <dbReference type="Proteomes" id="UP000324209"/>
    </source>
</evidence>
<protein>
    <submittedName>
        <fullName evidence="1">Uncharacterized protein</fullName>
    </submittedName>
</protein>
<reference evidence="1 2" key="1">
    <citation type="submission" date="2019-02" db="EMBL/GenBank/DDBJ databases">
        <title>Complete Genome Sequence and Methylome Analysis of free living Spirochaetas.</title>
        <authorList>
            <person name="Fomenkov A."/>
            <person name="Dubinina G."/>
            <person name="Leshcheva N."/>
            <person name="Mikheeva N."/>
            <person name="Grabovich M."/>
            <person name="Vincze T."/>
            <person name="Roberts R.J."/>
        </authorList>
    </citation>
    <scope>NUCLEOTIDE SEQUENCE [LARGE SCALE GENOMIC DNA]</scope>
    <source>
        <strain evidence="1 2">K2</strain>
    </source>
</reference>
<keyword evidence="2" id="KW-1185">Reference proteome</keyword>
<gene>
    <name evidence="1" type="ORF">EXM22_13360</name>
</gene>
<dbReference type="RefSeq" id="WP_149487010.1">
    <property type="nucleotide sequence ID" value="NZ_CP036150.1"/>
</dbReference>
<proteinExistence type="predicted"/>
<dbReference type="OrthoDB" id="7625785at2"/>
<accession>A0A5C1QMN7</accession>
<dbReference type="EMBL" id="CP036150">
    <property type="protein sequence ID" value="QEN08931.1"/>
    <property type="molecule type" value="Genomic_DNA"/>
</dbReference>
<dbReference type="KEGG" id="ock:EXM22_13360"/>
<name>A0A5C1QMN7_9SPIO</name>
<evidence type="ECO:0000313" key="1">
    <source>
        <dbReference type="EMBL" id="QEN08931.1"/>
    </source>
</evidence>
<dbReference type="AlphaFoldDB" id="A0A5C1QMN7"/>
<dbReference type="Proteomes" id="UP000324209">
    <property type="component" value="Chromosome"/>
</dbReference>
<sequence>MPQKQLPLAQWLPYKEDRNARHGGRSFYFFDLDDNILQMDTKIFLFHKETNEEIEISSAELAQNMKSIGKQGKYADYYIHRNDAIGSYRNFQDRRILPWDSRKNAKQAIEHDLNSALEKPEWEWHGPSWNHFFYAVLNGRPVSIITARGHNPRTIKRALNILYEKRFLHRKPNILTIYPVSNPKVRRKLGDPGLNKAIALLKKEALLKSVEIAFKKYGKNPHHRFGVSDDDPLNIKEITATLVEIKKKYPQNAFFVIDTSEGKVQKTEIFEDHLIHSEKIELVDALNYRLFDF</sequence>